<dbReference type="OMA" id="YFAFYHK"/>
<dbReference type="HOGENOM" id="CLU_092913_2_1_1"/>
<evidence type="ECO:0000313" key="4">
    <source>
        <dbReference type="Proteomes" id="UP000001940"/>
    </source>
</evidence>
<evidence type="ECO:0000259" key="2">
    <source>
        <dbReference type="PROSITE" id="PS50202"/>
    </source>
</evidence>
<sequence>MKLAAKTFTPSTADLPFTDAGASEDSGMANKPGEPAFQLWLDVKKVVFPTTSEPSYVNLRLHNPTDKRITFKVRCTSAELFRVQPPIAFINAGATVNLVMWSANTHLQPEKKHYFAFYHKNASPSARQSPPLWKDGLKDAEGVRRIPVVFLPPSS</sequence>
<dbReference type="AlphaFoldDB" id="O45592"/>
<dbReference type="EMBL" id="BX284605">
    <property type="protein sequence ID" value="CAB09420.1"/>
    <property type="molecule type" value="Genomic_DNA"/>
</dbReference>
<dbReference type="InterPro" id="IPR013783">
    <property type="entry name" value="Ig-like_fold"/>
</dbReference>
<proteinExistence type="predicted"/>
<dbReference type="RefSeq" id="NP_506928.1">
    <property type="nucleotide sequence ID" value="NM_074527.3"/>
</dbReference>
<dbReference type="FunCoup" id="O45592">
    <property type="interactions" value="83"/>
</dbReference>
<dbReference type="PaxDb" id="6239-F57A10.2"/>
<dbReference type="KEGG" id="cel:CELE_F57A10.2"/>
<dbReference type="InParanoid" id="O45592"/>
<dbReference type="InterPro" id="IPR000535">
    <property type="entry name" value="MSP_dom"/>
</dbReference>
<keyword evidence="1" id="KW-0206">Cytoskeleton</keyword>
<accession>O45592</accession>
<dbReference type="eggNOG" id="KOG0439">
    <property type="taxonomic scope" value="Eukaryota"/>
</dbReference>
<dbReference type="Pfam" id="PF00635">
    <property type="entry name" value="Motile_Sperm"/>
    <property type="match status" value="1"/>
</dbReference>
<reference evidence="3 4" key="1">
    <citation type="journal article" date="1998" name="Science">
        <title>Genome sequence of the nematode C. elegans: a platform for investigating biology.</title>
        <authorList>
            <consortium name="The C. elegans sequencing consortium"/>
            <person name="Sulson J.E."/>
            <person name="Waterston R."/>
        </authorList>
    </citation>
    <scope>NUCLEOTIDE SEQUENCE [LARGE SCALE GENOMIC DNA]</scope>
    <source>
        <strain evidence="3 4">Bristol N2</strain>
    </source>
</reference>
<evidence type="ECO:0000313" key="3">
    <source>
        <dbReference type="EMBL" id="CAB09420.1"/>
    </source>
</evidence>
<organism evidence="3 4">
    <name type="scientific">Caenorhabditis elegans</name>
    <dbReference type="NCBI Taxonomy" id="6239"/>
    <lineage>
        <taxon>Eukaryota</taxon>
        <taxon>Metazoa</taxon>
        <taxon>Ecdysozoa</taxon>
        <taxon>Nematoda</taxon>
        <taxon>Chromadorea</taxon>
        <taxon>Rhabditida</taxon>
        <taxon>Rhabditina</taxon>
        <taxon>Rhabditomorpha</taxon>
        <taxon>Rhabditoidea</taxon>
        <taxon>Rhabditidae</taxon>
        <taxon>Peloderinae</taxon>
        <taxon>Caenorhabditis</taxon>
    </lineage>
</organism>
<dbReference type="PANTHER" id="PTHR21513">
    <property type="entry name" value="MAJOR SPERM PROTEIN"/>
    <property type="match status" value="1"/>
</dbReference>
<dbReference type="PANTHER" id="PTHR21513:SF24">
    <property type="entry name" value="MAJOR SPERM PROTEIN"/>
    <property type="match status" value="1"/>
</dbReference>
<dbReference type="PhylomeDB" id="O45592"/>
<dbReference type="GeneID" id="180057"/>
<dbReference type="WormBase" id="F57A10.2">
    <property type="protein sequence ID" value="CE16148"/>
    <property type="gene ID" value="WBGene00010184"/>
</dbReference>
<gene>
    <name evidence="3" type="ORF">CELE_F57A10.2</name>
    <name evidence="3 5" type="ORF">F57A10.2</name>
</gene>
<dbReference type="Bgee" id="WBGene00010184">
    <property type="expression patterns" value="Expressed in larva and 4 other cell types or tissues"/>
</dbReference>
<dbReference type="InterPro" id="IPR008962">
    <property type="entry name" value="PapD-like_sf"/>
</dbReference>
<keyword evidence="4" id="KW-1185">Reference proteome</keyword>
<dbReference type="CTD" id="180057"/>
<protein>
    <recommendedName>
        <fullName evidence="1">Major sperm protein</fullName>
    </recommendedName>
</protein>
<dbReference type="PIR" id="T22815">
    <property type="entry name" value="T22815"/>
</dbReference>
<comment type="function">
    <text evidence="1">Central component in molecular interactions underlying sperm crawling. Forms an extensive filament system that extends from sperm villipoda, along the leading edge of the pseudopod.</text>
</comment>
<dbReference type="PROSITE" id="PS50202">
    <property type="entry name" value="MSP"/>
    <property type="match status" value="1"/>
</dbReference>
<dbReference type="UCSC" id="F57A10.2">
    <property type="organism name" value="c. elegans"/>
</dbReference>
<evidence type="ECO:0000256" key="1">
    <source>
        <dbReference type="RuleBase" id="RU003425"/>
    </source>
</evidence>
<dbReference type="STRING" id="6239.F57A10.2.1"/>
<dbReference type="SMR" id="O45592"/>
<feature type="domain" description="MSP" evidence="2">
    <location>
        <begin position="27"/>
        <end position="151"/>
    </location>
</feature>
<dbReference type="Gene3D" id="2.60.40.10">
    <property type="entry name" value="Immunoglobulins"/>
    <property type="match status" value="1"/>
</dbReference>
<keyword evidence="1" id="KW-0963">Cytoplasm</keyword>
<dbReference type="SUPFAM" id="SSF49354">
    <property type="entry name" value="PapD-like"/>
    <property type="match status" value="1"/>
</dbReference>
<name>O45592_CAEEL</name>
<dbReference type="OrthoDB" id="5915816at2759"/>
<dbReference type="Proteomes" id="UP000001940">
    <property type="component" value="Chromosome V"/>
</dbReference>
<dbReference type="AGR" id="WB:WBGene00010184"/>
<evidence type="ECO:0000313" key="5">
    <source>
        <dbReference type="WormBase" id="F57A10.2"/>
    </source>
</evidence>